<dbReference type="SUPFAM" id="SSF52047">
    <property type="entry name" value="RNI-like"/>
    <property type="match status" value="1"/>
</dbReference>
<reference evidence="1 2" key="1">
    <citation type="journal article" date="2013" name="PLoS Genet.">
        <title>Distinctive expansion of potential virulence genes in the genome of the oomycete fish pathogen Saprolegnia parasitica.</title>
        <authorList>
            <person name="Jiang R.H."/>
            <person name="de Bruijn I."/>
            <person name="Haas B.J."/>
            <person name="Belmonte R."/>
            <person name="Lobach L."/>
            <person name="Christie J."/>
            <person name="van den Ackerveken G."/>
            <person name="Bottin A."/>
            <person name="Bulone V."/>
            <person name="Diaz-Moreno S.M."/>
            <person name="Dumas B."/>
            <person name="Fan L."/>
            <person name="Gaulin E."/>
            <person name="Govers F."/>
            <person name="Grenville-Briggs L.J."/>
            <person name="Horner N.R."/>
            <person name="Levin J.Z."/>
            <person name="Mammella M."/>
            <person name="Meijer H.J."/>
            <person name="Morris P."/>
            <person name="Nusbaum C."/>
            <person name="Oome S."/>
            <person name="Phillips A.J."/>
            <person name="van Rooyen D."/>
            <person name="Rzeszutek E."/>
            <person name="Saraiva M."/>
            <person name="Secombes C.J."/>
            <person name="Seidl M.F."/>
            <person name="Snel B."/>
            <person name="Stassen J.H."/>
            <person name="Sykes S."/>
            <person name="Tripathy S."/>
            <person name="van den Berg H."/>
            <person name="Vega-Arreguin J.C."/>
            <person name="Wawra S."/>
            <person name="Young S.K."/>
            <person name="Zeng Q."/>
            <person name="Dieguez-Uribeondo J."/>
            <person name="Russ C."/>
            <person name="Tyler B.M."/>
            <person name="van West P."/>
        </authorList>
    </citation>
    <scope>NUCLEOTIDE SEQUENCE [LARGE SCALE GENOMIC DNA]</scope>
    <source>
        <strain evidence="1 2">CBS 223.65</strain>
    </source>
</reference>
<dbReference type="EMBL" id="KK583195">
    <property type="protein sequence ID" value="KDO32520.1"/>
    <property type="molecule type" value="Genomic_DNA"/>
</dbReference>
<dbReference type="InterPro" id="IPR032675">
    <property type="entry name" value="LRR_dom_sf"/>
</dbReference>
<evidence type="ECO:0000313" key="2">
    <source>
        <dbReference type="Proteomes" id="UP000030745"/>
    </source>
</evidence>
<dbReference type="KEGG" id="spar:SPRG_02997"/>
<evidence type="ECO:0000313" key="1">
    <source>
        <dbReference type="EMBL" id="KDO32520.1"/>
    </source>
</evidence>
<dbReference type="AlphaFoldDB" id="A0A067CTE0"/>
<dbReference type="GeneID" id="24125531"/>
<accession>A0A067CTE0</accession>
<organism evidence="1 2">
    <name type="scientific">Saprolegnia parasitica (strain CBS 223.65)</name>
    <dbReference type="NCBI Taxonomy" id="695850"/>
    <lineage>
        <taxon>Eukaryota</taxon>
        <taxon>Sar</taxon>
        <taxon>Stramenopiles</taxon>
        <taxon>Oomycota</taxon>
        <taxon>Saprolegniomycetes</taxon>
        <taxon>Saprolegniales</taxon>
        <taxon>Saprolegniaceae</taxon>
        <taxon>Saprolegnia</taxon>
    </lineage>
</organism>
<gene>
    <name evidence="1" type="ORF">SPRG_02997</name>
</gene>
<proteinExistence type="predicted"/>
<sequence length="188" mass="20508">MFGRRHQEAFLHMLRVCTSLHTVQLPYAVDVLEAMTTPAHCVQDLELQHRSNSPEYPLDAAPIIERWLASGHARRLSLVGFSTGDAGLGKALALAASTLSNLCLTDSPAVVETIISNGVAWTHLTELDLGLSITSTGTPLRELVPLLNLSKLQKLTLRDAPGNNLDFFETILPSLVALTDLRLVHVNR</sequence>
<keyword evidence="2" id="KW-1185">Reference proteome</keyword>
<name>A0A067CTE0_SAPPC</name>
<dbReference type="Gene3D" id="3.80.10.10">
    <property type="entry name" value="Ribonuclease Inhibitor"/>
    <property type="match status" value="1"/>
</dbReference>
<dbReference type="Proteomes" id="UP000030745">
    <property type="component" value="Unassembled WGS sequence"/>
</dbReference>
<dbReference type="RefSeq" id="XP_012196969.1">
    <property type="nucleotide sequence ID" value="XM_012341579.1"/>
</dbReference>
<protein>
    <submittedName>
        <fullName evidence="1">Uncharacterized protein</fullName>
    </submittedName>
</protein>
<dbReference type="VEuPathDB" id="FungiDB:SPRG_02997"/>